<dbReference type="Pfam" id="PF08447">
    <property type="entry name" value="PAS_3"/>
    <property type="match status" value="4"/>
</dbReference>
<dbReference type="CDD" id="cd00130">
    <property type="entry name" value="PAS"/>
    <property type="match status" value="6"/>
</dbReference>
<dbReference type="InterPro" id="IPR001789">
    <property type="entry name" value="Sig_transdc_resp-reg_receiver"/>
</dbReference>
<dbReference type="Gene3D" id="3.30.565.10">
    <property type="entry name" value="Histidine kinase-like ATPase, C-terminal domain"/>
    <property type="match status" value="1"/>
</dbReference>
<feature type="domain" description="PAC" evidence="11">
    <location>
        <begin position="909"/>
        <end position="961"/>
    </location>
</feature>
<feature type="domain" description="PAC" evidence="11">
    <location>
        <begin position="385"/>
        <end position="437"/>
    </location>
</feature>
<dbReference type="RefSeq" id="WP_413268849.1">
    <property type="nucleotide sequence ID" value="NZ_JBHFNQ010000017.1"/>
</dbReference>
<dbReference type="PROSITE" id="PS50113">
    <property type="entry name" value="PAC"/>
    <property type="match status" value="5"/>
</dbReference>
<dbReference type="InterPro" id="IPR003594">
    <property type="entry name" value="HATPase_dom"/>
</dbReference>
<dbReference type="Pfam" id="PF02518">
    <property type="entry name" value="HATPase_c"/>
    <property type="match status" value="1"/>
</dbReference>
<dbReference type="Pfam" id="PF13188">
    <property type="entry name" value="PAS_8"/>
    <property type="match status" value="1"/>
</dbReference>
<dbReference type="InterPro" id="IPR011006">
    <property type="entry name" value="CheY-like_superfamily"/>
</dbReference>
<feature type="domain" description="PAS" evidence="10">
    <location>
        <begin position="717"/>
        <end position="787"/>
    </location>
</feature>
<keyword evidence="5" id="KW-0418">Kinase</keyword>
<evidence type="ECO:0000256" key="6">
    <source>
        <dbReference type="ARBA" id="ARBA00023012"/>
    </source>
</evidence>
<dbReference type="InterPro" id="IPR035965">
    <property type="entry name" value="PAS-like_dom_sf"/>
</dbReference>
<evidence type="ECO:0000259" key="8">
    <source>
        <dbReference type="PROSITE" id="PS50109"/>
    </source>
</evidence>
<dbReference type="CDD" id="cd00082">
    <property type="entry name" value="HisKA"/>
    <property type="match status" value="1"/>
</dbReference>
<feature type="domain" description="Response regulatory" evidence="9">
    <location>
        <begin position="1215"/>
        <end position="1331"/>
    </location>
</feature>
<dbReference type="Gene3D" id="1.10.287.130">
    <property type="match status" value="1"/>
</dbReference>
<dbReference type="InterPro" id="IPR029016">
    <property type="entry name" value="GAF-like_dom_sf"/>
</dbReference>
<dbReference type="SMART" id="SM00448">
    <property type="entry name" value="REC"/>
    <property type="match status" value="1"/>
</dbReference>
<dbReference type="Gene3D" id="3.30.450.40">
    <property type="match status" value="1"/>
</dbReference>
<dbReference type="InterPro" id="IPR013767">
    <property type="entry name" value="PAS_fold"/>
</dbReference>
<dbReference type="InterPro" id="IPR001610">
    <property type="entry name" value="PAC"/>
</dbReference>
<comment type="caution">
    <text evidence="12">The sequence shown here is derived from an EMBL/GenBank/DDBJ whole genome shotgun (WGS) entry which is preliminary data.</text>
</comment>
<dbReference type="SMART" id="SM00091">
    <property type="entry name" value="PAS"/>
    <property type="match status" value="6"/>
</dbReference>
<dbReference type="SMART" id="SM00388">
    <property type="entry name" value="HisKA"/>
    <property type="match status" value="1"/>
</dbReference>
<feature type="domain" description="Histidine kinase" evidence="8">
    <location>
        <begin position="974"/>
        <end position="1196"/>
    </location>
</feature>
<reference evidence="12 13" key="1">
    <citation type="submission" date="2024-09" db="EMBL/GenBank/DDBJ databases">
        <title>Floridaenema gen nov. (Aerosakkonemataceae, Aerosakkonematales ord. nov., Cyanobacteria) from benthic tropical and subtropical fresh waters, with the description of four new species.</title>
        <authorList>
            <person name="Moretto J.A."/>
            <person name="Berthold D.E."/>
            <person name="Lefler F.W."/>
            <person name="Huang I.-S."/>
            <person name="Laughinghouse H. IV."/>
        </authorList>
    </citation>
    <scope>NUCLEOTIDE SEQUENCE [LARGE SCALE GENOMIC DNA]</scope>
    <source>
        <strain evidence="12 13">BLCC-F46</strain>
    </source>
</reference>
<dbReference type="SMART" id="SM00065">
    <property type="entry name" value="GAF"/>
    <property type="match status" value="1"/>
</dbReference>
<dbReference type="InterPro" id="IPR013655">
    <property type="entry name" value="PAS_fold_3"/>
</dbReference>
<dbReference type="Gene3D" id="3.30.450.20">
    <property type="entry name" value="PAS domain"/>
    <property type="match status" value="6"/>
</dbReference>
<evidence type="ECO:0000313" key="13">
    <source>
        <dbReference type="Proteomes" id="UP001576774"/>
    </source>
</evidence>
<evidence type="ECO:0000256" key="7">
    <source>
        <dbReference type="PROSITE-ProRule" id="PRU00169"/>
    </source>
</evidence>
<dbReference type="SMART" id="SM00086">
    <property type="entry name" value="PAC"/>
    <property type="match status" value="6"/>
</dbReference>
<evidence type="ECO:0000256" key="4">
    <source>
        <dbReference type="ARBA" id="ARBA00022679"/>
    </source>
</evidence>
<feature type="domain" description="PAS" evidence="10">
    <location>
        <begin position="838"/>
        <end position="903"/>
    </location>
</feature>
<dbReference type="SUPFAM" id="SSF47384">
    <property type="entry name" value="Homodimeric domain of signal transducing histidine kinase"/>
    <property type="match status" value="1"/>
</dbReference>
<dbReference type="InterPro" id="IPR005467">
    <property type="entry name" value="His_kinase_dom"/>
</dbReference>
<dbReference type="InterPro" id="IPR000700">
    <property type="entry name" value="PAS-assoc_C"/>
</dbReference>
<accession>A0ABV4WYU8</accession>
<dbReference type="Pfam" id="PF01590">
    <property type="entry name" value="GAF"/>
    <property type="match status" value="1"/>
</dbReference>
<dbReference type="InterPro" id="IPR036097">
    <property type="entry name" value="HisK_dim/P_sf"/>
</dbReference>
<feature type="domain" description="PAS" evidence="10">
    <location>
        <begin position="208"/>
        <end position="252"/>
    </location>
</feature>
<dbReference type="InterPro" id="IPR003661">
    <property type="entry name" value="HisK_dim/P_dom"/>
</dbReference>
<dbReference type="PANTHER" id="PTHR43304:SF1">
    <property type="entry name" value="PAC DOMAIN-CONTAINING PROTEIN"/>
    <property type="match status" value="1"/>
</dbReference>
<dbReference type="PANTHER" id="PTHR43304">
    <property type="entry name" value="PHYTOCHROME-LIKE PROTEIN CPH1"/>
    <property type="match status" value="1"/>
</dbReference>
<comment type="catalytic activity">
    <reaction evidence="1">
        <text>ATP + protein L-histidine = ADP + protein N-phospho-L-histidine.</text>
        <dbReference type="EC" id="2.7.13.3"/>
    </reaction>
</comment>
<feature type="domain" description="PAS" evidence="10">
    <location>
        <begin position="445"/>
        <end position="487"/>
    </location>
</feature>
<evidence type="ECO:0000259" key="10">
    <source>
        <dbReference type="PROSITE" id="PS50112"/>
    </source>
</evidence>
<proteinExistence type="predicted"/>
<feature type="domain" description="PAS" evidence="10">
    <location>
        <begin position="309"/>
        <end position="381"/>
    </location>
</feature>
<dbReference type="Pfam" id="PF00989">
    <property type="entry name" value="PAS"/>
    <property type="match status" value="1"/>
</dbReference>
<evidence type="ECO:0000256" key="2">
    <source>
        <dbReference type="ARBA" id="ARBA00012438"/>
    </source>
</evidence>
<dbReference type="Pfam" id="PF00072">
    <property type="entry name" value="Response_reg"/>
    <property type="match status" value="1"/>
</dbReference>
<evidence type="ECO:0000259" key="11">
    <source>
        <dbReference type="PROSITE" id="PS50113"/>
    </source>
</evidence>
<dbReference type="InterPro" id="IPR003018">
    <property type="entry name" value="GAF"/>
</dbReference>
<evidence type="ECO:0000256" key="1">
    <source>
        <dbReference type="ARBA" id="ARBA00000085"/>
    </source>
</evidence>
<keyword evidence="6" id="KW-0902">Two-component regulatory system</keyword>
<dbReference type="SMART" id="SM00387">
    <property type="entry name" value="HATPase_c"/>
    <property type="match status" value="1"/>
</dbReference>
<dbReference type="EC" id="2.7.13.3" evidence="2"/>
<dbReference type="PROSITE" id="PS50112">
    <property type="entry name" value="PAS"/>
    <property type="match status" value="6"/>
</dbReference>
<dbReference type="Pfam" id="PF00512">
    <property type="entry name" value="HisKA"/>
    <property type="match status" value="1"/>
</dbReference>
<feature type="domain" description="PAC" evidence="11">
    <location>
        <begin position="530"/>
        <end position="588"/>
    </location>
</feature>
<dbReference type="PRINTS" id="PR00344">
    <property type="entry name" value="BCTRLSENSOR"/>
</dbReference>
<dbReference type="InterPro" id="IPR052162">
    <property type="entry name" value="Sensor_kinase/Photoreceptor"/>
</dbReference>
<evidence type="ECO:0000256" key="5">
    <source>
        <dbReference type="ARBA" id="ARBA00022777"/>
    </source>
</evidence>
<dbReference type="SUPFAM" id="SSF55781">
    <property type="entry name" value="GAF domain-like"/>
    <property type="match status" value="1"/>
</dbReference>
<dbReference type="PROSITE" id="PS50110">
    <property type="entry name" value="RESPONSE_REGULATORY"/>
    <property type="match status" value="1"/>
</dbReference>
<dbReference type="InterPro" id="IPR004358">
    <property type="entry name" value="Sig_transdc_His_kin-like_C"/>
</dbReference>
<feature type="modified residue" description="4-aspartylphosphate" evidence="7">
    <location>
        <position position="1266"/>
    </location>
</feature>
<organism evidence="12 13">
    <name type="scientific">Floridaenema aerugineum BLCC-F46</name>
    <dbReference type="NCBI Taxonomy" id="3153654"/>
    <lineage>
        <taxon>Bacteria</taxon>
        <taxon>Bacillati</taxon>
        <taxon>Cyanobacteriota</taxon>
        <taxon>Cyanophyceae</taxon>
        <taxon>Oscillatoriophycideae</taxon>
        <taxon>Aerosakkonematales</taxon>
        <taxon>Aerosakkonemataceae</taxon>
        <taxon>Floridanema</taxon>
        <taxon>Floridanema aerugineum</taxon>
    </lineage>
</organism>
<gene>
    <name evidence="12" type="ORF">ACE1CC_02240</name>
</gene>
<dbReference type="InterPro" id="IPR036890">
    <property type="entry name" value="HATPase_C_sf"/>
</dbReference>
<dbReference type="EMBL" id="JBHFNQ010000017">
    <property type="protein sequence ID" value="MFB2875690.1"/>
    <property type="molecule type" value="Genomic_DNA"/>
</dbReference>
<keyword evidence="13" id="KW-1185">Reference proteome</keyword>
<dbReference type="SUPFAM" id="SSF55785">
    <property type="entry name" value="PYP-like sensor domain (PAS domain)"/>
    <property type="match status" value="6"/>
</dbReference>
<evidence type="ECO:0000259" key="9">
    <source>
        <dbReference type="PROSITE" id="PS50110"/>
    </source>
</evidence>
<dbReference type="InterPro" id="IPR000014">
    <property type="entry name" value="PAS"/>
</dbReference>
<name>A0ABV4WYU8_9CYAN</name>
<dbReference type="SUPFAM" id="SSF52172">
    <property type="entry name" value="CheY-like"/>
    <property type="match status" value="1"/>
</dbReference>
<keyword evidence="4" id="KW-0808">Transferase</keyword>
<dbReference type="NCBIfam" id="TIGR00229">
    <property type="entry name" value="sensory_box"/>
    <property type="match status" value="6"/>
</dbReference>
<evidence type="ECO:0000313" key="12">
    <source>
        <dbReference type="EMBL" id="MFB2875690.1"/>
    </source>
</evidence>
<dbReference type="PROSITE" id="PS50109">
    <property type="entry name" value="HIS_KIN"/>
    <property type="match status" value="1"/>
</dbReference>
<dbReference type="SUPFAM" id="SSF55874">
    <property type="entry name" value="ATPase domain of HSP90 chaperone/DNA topoisomerase II/histidine kinase"/>
    <property type="match status" value="1"/>
</dbReference>
<evidence type="ECO:0000256" key="3">
    <source>
        <dbReference type="ARBA" id="ARBA00022553"/>
    </source>
</evidence>
<sequence>MKTALPSNQTNKVEVQHQYETLSTDAQVAFDDIVHLAAQICHTPIAIINLIDNHRQWFKAKVGIELTEVPTNVGFCPICLQERDLVIIADTLNDRGAKNNPLVTSYPFVRFYAGIPLILSGGEAIGTLCVIDQKPREITAKQIEALQALARQVVNILELRDTITKLKYTNSEYESSLIKLSTDYKQATLERDRFFTLSLDLICIAGFDGYFKRLNPAFENTLGYSKAELLATPFLNFVHPDDKTETIAVIEKLNAGLPVINFENRYLCQNGSYKWLSWKSIPLISEGLIYATARDITEIKRGELALKESEERWQLALRGNNDGIWDWNLESNQVFFSARWKEMLGYADSEIANHVNEWIVRVHPDDLSKALQAINEHLDKKTPFYINEHRLLCKNGTYKWILDRGQALWNEQGKPIRMVGSHTDITERKQAEVLLKERQISLAQQEELLRKVLNAIPVGVWITDNQGKILQANPATCQIWGVKKENFDLANLSFGLSSPNPPDSQQFKAWWTDTGKPIQSPEWAPYLAITKGEITLNQCIDIQRFDRTRKTILNSAIPLRNERQEIIGSIVVNQDITEQQIVKQALWENQRLFQKIADATPEILYLYDLKADRNIYVNHQITEILGYSPSELQQIEGLVKKLVHPEDLPKLQESFKRLAQARDGEVIETEYRMQRANGEWCWLISRDVIFSRTPEGLPYQILGTATDITKRKQAEVELREMSTALANAVEGISRLDTDGYYRAVNKAYANTCGYEPEEMLGMLWQETVHPEDLEKLNNAYQEMLLKGKVEVEARGVRKDRSHFYKQVVMVAAYNKQKQFIGHHCFMKDITERRESEEKIREQAALLDIATDAIFVKDINSKILFWNQGARRLYGWTAAEAIGKNANDFLYKNPINRQQIQQTLLAKGEWQGELRQLTKTGKEIIVESRWTLVYDEAGNPKSILVVNTDITEKKQLEAQFLRAQRMESLGTLASGIAHDLNNILAPILMAVQLLELQLKDERSMRLLPILKNNAKRGAELVKQVLSFGRGIEGDRTIVQIRHLIAEIRHVAKETFPKSIELSIDLSAELSTVLGDATQLHQVLMNLCVNARDAMPNGGTLTICAENIWIDEHYAKLNIDAKVGSYIVLTIADTGMGIPAEIIDRIFEPFFTTKELGKGTGLGLSTVMGIIKSHGGFINVYSEVGKGTEFKVYLPALEAQENQQIEPSQIAKGLGELILVVDDEFAIRNITKTLLETHGYKVISASDGQQAIATYKQIKEKISLVLLDIMMPNMDGSCTINELQKINPNLEIIAMSGLTINAVNAEAASQQVKGFLSKPFTTEELLISIQTVLNKKTENEPKR</sequence>
<protein>
    <recommendedName>
        <fullName evidence="2">histidine kinase</fullName>
        <ecNumber evidence="2">2.7.13.3</ecNumber>
    </recommendedName>
</protein>
<feature type="domain" description="PAS" evidence="10">
    <location>
        <begin position="589"/>
        <end position="662"/>
    </location>
</feature>
<dbReference type="Gene3D" id="3.40.50.2300">
    <property type="match status" value="1"/>
</dbReference>
<keyword evidence="3 7" id="KW-0597">Phosphoprotein</keyword>
<dbReference type="Proteomes" id="UP001576774">
    <property type="component" value="Unassembled WGS sequence"/>
</dbReference>
<feature type="domain" description="PAC" evidence="11">
    <location>
        <begin position="667"/>
        <end position="720"/>
    </location>
</feature>
<feature type="domain" description="PAC" evidence="11">
    <location>
        <begin position="789"/>
        <end position="841"/>
    </location>
</feature>